<evidence type="ECO:0000313" key="8">
    <source>
        <dbReference type="Proteomes" id="UP000272051"/>
    </source>
</evidence>
<comment type="similarity">
    <text evidence="1">Belongs to the HerA family.</text>
</comment>
<dbReference type="InterPro" id="IPR027417">
    <property type="entry name" value="P-loop_NTPase"/>
</dbReference>
<protein>
    <recommendedName>
        <fullName evidence="6">AAA+ ATPase domain-containing protein</fullName>
    </recommendedName>
</protein>
<dbReference type="InterPro" id="IPR008571">
    <property type="entry name" value="HerA-like"/>
</dbReference>
<gene>
    <name evidence="7" type="ORF">DRJ33_03160</name>
</gene>
<comment type="catalytic activity">
    <reaction evidence="3">
        <text>ATP + H2O = ADP + phosphate + H(+)</text>
        <dbReference type="Rhea" id="RHEA:13065"/>
        <dbReference type="ChEBI" id="CHEBI:15377"/>
        <dbReference type="ChEBI" id="CHEBI:15378"/>
        <dbReference type="ChEBI" id="CHEBI:30616"/>
        <dbReference type="ChEBI" id="CHEBI:43474"/>
        <dbReference type="ChEBI" id="CHEBI:456216"/>
        <dbReference type="EC" id="5.6.2.3"/>
    </reaction>
</comment>
<dbReference type="EMBL" id="QMQX01000042">
    <property type="protein sequence ID" value="RLE52654.1"/>
    <property type="molecule type" value="Genomic_DNA"/>
</dbReference>
<dbReference type="SUPFAM" id="SSF52540">
    <property type="entry name" value="P-loop containing nucleoside triphosphate hydrolases"/>
    <property type="match status" value="1"/>
</dbReference>
<evidence type="ECO:0000256" key="1">
    <source>
        <dbReference type="ARBA" id="ARBA00007816"/>
    </source>
</evidence>
<evidence type="ECO:0000259" key="6">
    <source>
        <dbReference type="SMART" id="SM00382"/>
    </source>
</evidence>
<dbReference type="InterPro" id="IPR003593">
    <property type="entry name" value="AAA+_ATPase"/>
</dbReference>
<keyword evidence="5" id="KW-0175">Coiled coil</keyword>
<dbReference type="PANTHER" id="PTHR42957">
    <property type="entry name" value="HELICASE MJ1565-RELATED"/>
    <property type="match status" value="1"/>
</dbReference>
<dbReference type="AlphaFoldDB" id="A0A497EZ25"/>
<dbReference type="Gene3D" id="3.40.50.300">
    <property type="entry name" value="P-loop containing nucleotide triphosphate hydrolases"/>
    <property type="match status" value="1"/>
</dbReference>
<dbReference type="GO" id="GO:0043139">
    <property type="term" value="F:5'-3' DNA helicase activity"/>
    <property type="evidence" value="ECO:0007669"/>
    <property type="project" value="UniProtKB-EC"/>
</dbReference>
<name>A0A497EZ25_9CREN</name>
<evidence type="ECO:0000313" key="7">
    <source>
        <dbReference type="EMBL" id="RLE52654.1"/>
    </source>
</evidence>
<comment type="catalytic activity">
    <reaction evidence="4">
        <text>ATP + H2O = ADP + phosphate + H(+)</text>
        <dbReference type="Rhea" id="RHEA:13065"/>
        <dbReference type="ChEBI" id="CHEBI:15377"/>
        <dbReference type="ChEBI" id="CHEBI:15378"/>
        <dbReference type="ChEBI" id="CHEBI:30616"/>
        <dbReference type="ChEBI" id="CHEBI:43474"/>
        <dbReference type="ChEBI" id="CHEBI:456216"/>
        <dbReference type="EC" id="5.6.2.4"/>
    </reaction>
</comment>
<evidence type="ECO:0000256" key="4">
    <source>
        <dbReference type="ARBA" id="ARBA00048988"/>
    </source>
</evidence>
<evidence type="ECO:0000256" key="3">
    <source>
        <dbReference type="ARBA" id="ARBA00048954"/>
    </source>
</evidence>
<dbReference type="PANTHER" id="PTHR42957:SF1">
    <property type="entry name" value="HELICASE MJ1565-RELATED"/>
    <property type="match status" value="1"/>
</dbReference>
<dbReference type="Pfam" id="PF01935">
    <property type="entry name" value="DUF87"/>
    <property type="match status" value="1"/>
</dbReference>
<accession>A0A497EZ25</accession>
<sequence length="994" mass="111494">MEKLSSKSSEVVGFVEAATSAEGFEMSVLKEAVGRNDFVEVIHEDKPRLLIIKDVKRVGNKFKAKCVVVGSPPKTPFRIGCEVYKAREDTIREVLGLKARPAESLFIGYLKDYQDIKVWLPVDKLGRVFIVGKPGSGKSYTMGVIAEELIKKEIPLVIIDPHGEYSSLKIAAEKASRDVTPRSYAEHVVEYADLSLNPSADLDIAFLANAKPEDIISQGQCTVVNLRGLSLEKQKDIVADVMSKLLEAAFSKKIPPFFLALDEAHLFAGRDRSTTSSIARRFSQEGRKFGANVIVMTQRPQLLDMTVRSLSGTWIIHRLTDPNDVKIAIESGGLSKEWEHDINWLESGEAVVTGEVVEKLPIVIKVRERETKHGAPSISPLQAVKKTRGSRARKKVLTQIAKPKLEEEIPQVAENLPQAYIAPILEPKLELSDFAEKRGVKVTVLKKTLVYVPILVAEANVEVSRKKPEVSYSEIVRKALVADDKVGKVDWRKQSFSLGLSAEDLLNQPLLDAPREHGEHLKTCPQLKSKSDVESLMKSFIAYATSKATKRIYYHPILRVQVAGSLEEFKEAVRGEIDKLRRERLLGIDAHYKKMVSDYEAKIEELREERKKLERIVKEVEKEKHSLEKQRDKARKEGRSTLKLSKQIEVRDERLSRLSKRLKEIELEVKNYANAIKKLEAEKLEELRKAEKELDEMLALAPKSVVVQPKPSEVELLSMQLIWTPAYRAEVKVSKEGVENVIEVYWNAINGRGCFGYCTACNAPIEAVHEGWLCDICLKPSCELHVQRCEECGKLVCSEHAWTCNSCGKTLCSEEERFTCNICGANLCKNCVKRCVVCGEEASYCSAHVVKCSFCGLQYCKIHYDDHLTMCTRCKAGTCAVAAVKCSICKEEFCENCVVKCKVCKEMVCLDDAWMCYSCRQYLCINEKRHQCYICGLSICDDCVKYCASCGGAVCSEHITKCPNCGAQVCVNCLVTKKKMGIFKKVGCKLCMTD</sequence>
<comment type="catalytic activity">
    <reaction evidence="2">
        <text>Couples ATP hydrolysis with the unwinding of duplex DNA by translocating in the 3'-5' direction.</text>
        <dbReference type="EC" id="5.6.2.4"/>
    </reaction>
</comment>
<proteinExistence type="inferred from homology"/>
<reference evidence="7 8" key="1">
    <citation type="submission" date="2018-06" db="EMBL/GenBank/DDBJ databases">
        <title>Extensive metabolic versatility and redundancy in microbially diverse, dynamic hydrothermal sediments.</title>
        <authorList>
            <person name="Dombrowski N."/>
            <person name="Teske A."/>
            <person name="Baker B.J."/>
        </authorList>
    </citation>
    <scope>NUCLEOTIDE SEQUENCE [LARGE SCALE GENOMIC DNA]</scope>
    <source>
        <strain evidence="7">B34_G17</strain>
    </source>
</reference>
<dbReference type="Proteomes" id="UP000272051">
    <property type="component" value="Unassembled WGS sequence"/>
</dbReference>
<evidence type="ECO:0000256" key="2">
    <source>
        <dbReference type="ARBA" id="ARBA00034617"/>
    </source>
</evidence>
<evidence type="ECO:0000256" key="5">
    <source>
        <dbReference type="SAM" id="Coils"/>
    </source>
</evidence>
<feature type="coiled-coil region" evidence="5">
    <location>
        <begin position="589"/>
        <end position="700"/>
    </location>
</feature>
<comment type="caution">
    <text evidence="7">The sequence shown here is derived from an EMBL/GenBank/DDBJ whole genome shotgun (WGS) entry which is preliminary data.</text>
</comment>
<organism evidence="7 8">
    <name type="scientific">Thermoproteota archaeon</name>
    <dbReference type="NCBI Taxonomy" id="2056631"/>
    <lineage>
        <taxon>Archaea</taxon>
        <taxon>Thermoproteota</taxon>
    </lineage>
</organism>
<dbReference type="InterPro" id="IPR002789">
    <property type="entry name" value="HerA_central"/>
</dbReference>
<dbReference type="SMART" id="SM00382">
    <property type="entry name" value="AAA"/>
    <property type="match status" value="1"/>
</dbReference>
<feature type="domain" description="AAA+ ATPase" evidence="6">
    <location>
        <begin position="124"/>
        <end position="321"/>
    </location>
</feature>
<dbReference type="GO" id="GO:0043138">
    <property type="term" value="F:3'-5' DNA helicase activity"/>
    <property type="evidence" value="ECO:0007669"/>
    <property type="project" value="UniProtKB-EC"/>
</dbReference>